<accession>A0ABD5Y282</accession>
<dbReference type="EMBL" id="JBHTAS010000001">
    <property type="protein sequence ID" value="MFC7139835.1"/>
    <property type="molecule type" value="Genomic_DNA"/>
</dbReference>
<protein>
    <recommendedName>
        <fullName evidence="3">DUF2283 domain-containing protein</fullName>
    </recommendedName>
</protein>
<reference evidence="1 2" key="1">
    <citation type="journal article" date="2019" name="Int. J. Syst. Evol. Microbiol.">
        <title>The Global Catalogue of Microorganisms (GCM) 10K type strain sequencing project: providing services to taxonomists for standard genome sequencing and annotation.</title>
        <authorList>
            <consortium name="The Broad Institute Genomics Platform"/>
            <consortium name="The Broad Institute Genome Sequencing Center for Infectious Disease"/>
            <person name="Wu L."/>
            <person name="Ma J."/>
        </authorList>
    </citation>
    <scope>NUCLEOTIDE SEQUENCE [LARGE SCALE GENOMIC DNA]</scope>
    <source>
        <strain evidence="1 2">XZYJT29</strain>
    </source>
</reference>
<dbReference type="RefSeq" id="WP_274325403.1">
    <property type="nucleotide sequence ID" value="NZ_CP118158.1"/>
</dbReference>
<evidence type="ECO:0000313" key="1">
    <source>
        <dbReference type="EMBL" id="MFC7139835.1"/>
    </source>
</evidence>
<sequence length="84" mass="9731">MELRRRANESRPVLNREYTIVTYEHADTGRIVFINVVQEPNGFGGWGYLVRVDGYDYGELGLVEDVESARELAVEFMEEYEIPT</sequence>
<dbReference type="Proteomes" id="UP001596432">
    <property type="component" value="Unassembled WGS sequence"/>
</dbReference>
<evidence type="ECO:0008006" key="3">
    <source>
        <dbReference type="Google" id="ProtNLM"/>
    </source>
</evidence>
<organism evidence="1 2">
    <name type="scientific">Halosimplex aquaticum</name>
    <dbReference type="NCBI Taxonomy" id="3026162"/>
    <lineage>
        <taxon>Archaea</taxon>
        <taxon>Methanobacteriati</taxon>
        <taxon>Methanobacteriota</taxon>
        <taxon>Stenosarchaea group</taxon>
        <taxon>Halobacteria</taxon>
        <taxon>Halobacteriales</taxon>
        <taxon>Haloarculaceae</taxon>
        <taxon>Halosimplex</taxon>
    </lineage>
</organism>
<proteinExistence type="predicted"/>
<keyword evidence="2" id="KW-1185">Reference proteome</keyword>
<gene>
    <name evidence="1" type="ORF">ACFQMA_08285</name>
</gene>
<dbReference type="GeneID" id="78820099"/>
<evidence type="ECO:0000313" key="2">
    <source>
        <dbReference type="Proteomes" id="UP001596432"/>
    </source>
</evidence>
<comment type="caution">
    <text evidence="1">The sequence shown here is derived from an EMBL/GenBank/DDBJ whole genome shotgun (WGS) entry which is preliminary data.</text>
</comment>
<name>A0ABD5Y282_9EURY</name>
<dbReference type="AlphaFoldDB" id="A0ABD5Y282"/>